<evidence type="ECO:0000256" key="1">
    <source>
        <dbReference type="ARBA" id="ARBA00034772"/>
    </source>
</evidence>
<name>A0ABP9RD94_9GAMM</name>
<dbReference type="EMBL" id="BAABKI010000018">
    <property type="protein sequence ID" value="GAA5174934.1"/>
    <property type="molecule type" value="Genomic_DNA"/>
</dbReference>
<dbReference type="SMART" id="SM00998">
    <property type="entry name" value="ADSL_C"/>
    <property type="match status" value="1"/>
</dbReference>
<dbReference type="PANTHER" id="PTHR43172">
    <property type="entry name" value="ADENYLOSUCCINATE LYASE"/>
    <property type="match status" value="1"/>
</dbReference>
<dbReference type="Proteomes" id="UP001500074">
    <property type="component" value="Unassembled WGS sequence"/>
</dbReference>
<evidence type="ECO:0000313" key="3">
    <source>
        <dbReference type="EMBL" id="GAA5174934.1"/>
    </source>
</evidence>
<dbReference type="InterPro" id="IPR000362">
    <property type="entry name" value="Fumarate_lyase_fam"/>
</dbReference>
<dbReference type="CDD" id="cd01597">
    <property type="entry name" value="pCLME"/>
    <property type="match status" value="1"/>
</dbReference>
<dbReference type="Gene3D" id="1.10.40.30">
    <property type="entry name" value="Fumarase/aspartase (C-terminal domain)"/>
    <property type="match status" value="1"/>
</dbReference>
<protein>
    <submittedName>
        <fullName evidence="3">3-carboxy-cis,cis-muconate cycloisomerase</fullName>
    </submittedName>
</protein>
<evidence type="ECO:0000313" key="4">
    <source>
        <dbReference type="Proteomes" id="UP001500074"/>
    </source>
</evidence>
<gene>
    <name evidence="3" type="ORF">GCM10023342_17110</name>
</gene>
<accession>A0ABP9RD94</accession>
<sequence length="445" mass="47121">MYDLLLRHPFMSDAGREACQATALVRAMCDVELALAAEQQALGLLPAGSAEAMAEQLDAADFDIAALARDTAKGGNAAIPFVKQARAALSDDLKGAFHRGATSQDIVDSALMLLLKPRLERCSQLLGQSLADGAALMQRHRDTPMVGRTLMQQALPITFGAKLAQWLWGLHQARRRLDETIDSGLYLQFGGAVGVHSGHGEHGVALMAGMARRLGLSEPWLPWHTDRQPIHALGCALDGVAVAAEKIALDVALMTQTEVGELAEPAEAGVGESSSMPHKRNPVGCARIRAAARQIHGVLSVLANAGAQPLERGLGEWHAEWAPLVDGVLLLEGALETLGHLLAGLEVNQQAMARNLAVTGGAIMAEPAAQVLQTVMVSDDAKRVAREASETARRDGIAYADALLAHERVAGSDIDAAALRNAVRPELYIGSSRALVERVGERLKG</sequence>
<dbReference type="InterPro" id="IPR019468">
    <property type="entry name" value="AdenyloSucc_lyase_C"/>
</dbReference>
<dbReference type="RefSeq" id="WP_031383268.1">
    <property type="nucleotide sequence ID" value="NZ_BAABKI010000018.1"/>
</dbReference>
<dbReference type="Gene3D" id="1.20.200.10">
    <property type="entry name" value="Fumarase/aspartase (Central domain)"/>
    <property type="match status" value="1"/>
</dbReference>
<evidence type="ECO:0000259" key="2">
    <source>
        <dbReference type="SMART" id="SM00998"/>
    </source>
</evidence>
<proteinExistence type="inferred from homology"/>
<dbReference type="PRINTS" id="PR00149">
    <property type="entry name" value="FUMRATELYASE"/>
</dbReference>
<organism evidence="3 4">
    <name type="scientific">Modicisalibacter zincidurans</name>
    <dbReference type="NCBI Taxonomy" id="1178777"/>
    <lineage>
        <taxon>Bacteria</taxon>
        <taxon>Pseudomonadati</taxon>
        <taxon>Pseudomonadota</taxon>
        <taxon>Gammaproteobacteria</taxon>
        <taxon>Oceanospirillales</taxon>
        <taxon>Halomonadaceae</taxon>
        <taxon>Modicisalibacter</taxon>
    </lineage>
</organism>
<feature type="domain" description="Adenylosuccinate lyase C-terminal" evidence="2">
    <location>
        <begin position="360"/>
        <end position="440"/>
    </location>
</feature>
<dbReference type="PANTHER" id="PTHR43172:SF2">
    <property type="entry name" value="ADENYLOSUCCINATE LYASE C-TERMINAL DOMAIN-CONTAINING PROTEIN"/>
    <property type="match status" value="1"/>
</dbReference>
<dbReference type="SUPFAM" id="SSF48557">
    <property type="entry name" value="L-aspartase-like"/>
    <property type="match status" value="1"/>
</dbReference>
<comment type="caution">
    <text evidence="3">The sequence shown here is derived from an EMBL/GenBank/DDBJ whole genome shotgun (WGS) entry which is preliminary data.</text>
</comment>
<dbReference type="InterPro" id="IPR022761">
    <property type="entry name" value="Fumarate_lyase_N"/>
</dbReference>
<comment type="similarity">
    <text evidence="1">Belongs to the class-II fumarase/aspartase family.</text>
</comment>
<dbReference type="InterPro" id="IPR008948">
    <property type="entry name" value="L-Aspartase-like"/>
</dbReference>
<reference evidence="4" key="1">
    <citation type="journal article" date="2019" name="Int. J. Syst. Evol. Microbiol.">
        <title>The Global Catalogue of Microorganisms (GCM) 10K type strain sequencing project: providing services to taxonomists for standard genome sequencing and annotation.</title>
        <authorList>
            <consortium name="The Broad Institute Genomics Platform"/>
            <consortium name="The Broad Institute Genome Sequencing Center for Infectious Disease"/>
            <person name="Wu L."/>
            <person name="Ma J."/>
        </authorList>
    </citation>
    <scope>NUCLEOTIDE SEQUENCE [LARGE SCALE GENOMIC DNA]</scope>
    <source>
        <strain evidence="4">JCM 18472</strain>
    </source>
</reference>
<dbReference type="Pfam" id="PF00206">
    <property type="entry name" value="Lyase_1"/>
    <property type="match status" value="1"/>
</dbReference>
<keyword evidence="4" id="KW-1185">Reference proteome</keyword>